<sequence>MDPANYRARLLRDIVQDYFLPVFCWRCILSYLPYRLGVLSVPTYPFFVILWITTRSKIIEAQRERRARALNAKSIPCVQGKWPGNVDILLKMMRAFKTSYVLDVYLQLFEEYQCTTLNLRLLWRDNIISMDKEHMKFVLATGFQHFWRGRAQKERMELFFGEGIFNRDDEMWKMHRSTARPFFARERIEDFEIFERHCAHTLSILGALAASHTPCEAQDLYGRFSLDTASEFLFGKNLETLSASLPAAASAALGPKGSATADPFGSFAHAFESAQLNITARGRLGAIWPLFELFTDKNAAHSKIINRWLEPLVQRALDTKAAMETAGIASPIAEKNFIQHLADSTDDPILIRDQLLSMLLAARDTTACTLTYITYLLALHPDVLRKLRHEVLQTCGPITVPTLDQLRSMKYMRAVINETLRLFPPVPLNVRETRDAAVLLPPPDDTHAADARPLYMPARTTITYLPLLTQRNAALWGTDADVFDPERWTDPARVARFVAQPTMFTPFSAGPRICIGQNYAYNEMSYFLVRLLQQFDGFSLAPEVQPAASLPPADWKGRKGRQAYERIWPAAALTLYVKGGLWVRYHRATNS</sequence>
<comment type="similarity">
    <text evidence="2 9">Belongs to the cytochrome P450 family.</text>
</comment>
<evidence type="ECO:0000256" key="7">
    <source>
        <dbReference type="ARBA" id="ARBA00023033"/>
    </source>
</evidence>
<dbReference type="STRING" id="945553.A0A0D2P5Z2"/>
<keyword evidence="11" id="KW-1185">Reference proteome</keyword>
<dbReference type="Pfam" id="PF00067">
    <property type="entry name" value="p450"/>
    <property type="match status" value="1"/>
</dbReference>
<keyword evidence="5 9" id="KW-0560">Oxidoreductase</keyword>
<protein>
    <recommendedName>
        <fullName evidence="12">Cytochrome P450 monooxygenase CYP63</fullName>
    </recommendedName>
</protein>
<dbReference type="OrthoDB" id="1470350at2759"/>
<dbReference type="PRINTS" id="PR00463">
    <property type="entry name" value="EP450I"/>
</dbReference>
<dbReference type="InterPro" id="IPR036396">
    <property type="entry name" value="Cyt_P450_sf"/>
</dbReference>
<evidence type="ECO:0000256" key="9">
    <source>
        <dbReference type="RuleBase" id="RU000461"/>
    </source>
</evidence>
<comment type="cofactor">
    <cofactor evidence="1 8">
        <name>heme</name>
        <dbReference type="ChEBI" id="CHEBI:30413"/>
    </cofactor>
</comment>
<dbReference type="PANTHER" id="PTHR24287">
    <property type="entry name" value="P450, PUTATIVE (EUROFUNG)-RELATED"/>
    <property type="match status" value="1"/>
</dbReference>
<dbReference type="Gene3D" id="1.10.630.10">
    <property type="entry name" value="Cytochrome P450"/>
    <property type="match status" value="1"/>
</dbReference>
<dbReference type="InterPro" id="IPR001128">
    <property type="entry name" value="Cyt_P450"/>
</dbReference>
<dbReference type="EMBL" id="KN817633">
    <property type="protein sequence ID" value="KJA15840.1"/>
    <property type="molecule type" value="Genomic_DNA"/>
</dbReference>
<dbReference type="GO" id="GO:0020037">
    <property type="term" value="F:heme binding"/>
    <property type="evidence" value="ECO:0007669"/>
    <property type="project" value="InterPro"/>
</dbReference>
<dbReference type="Proteomes" id="UP000054270">
    <property type="component" value="Unassembled WGS sequence"/>
</dbReference>
<evidence type="ECO:0000256" key="6">
    <source>
        <dbReference type="ARBA" id="ARBA00023004"/>
    </source>
</evidence>
<dbReference type="SUPFAM" id="SSF48264">
    <property type="entry name" value="Cytochrome P450"/>
    <property type="match status" value="1"/>
</dbReference>
<dbReference type="GO" id="GO:0016705">
    <property type="term" value="F:oxidoreductase activity, acting on paired donors, with incorporation or reduction of molecular oxygen"/>
    <property type="evidence" value="ECO:0007669"/>
    <property type="project" value="InterPro"/>
</dbReference>
<evidence type="ECO:0000256" key="2">
    <source>
        <dbReference type="ARBA" id="ARBA00010617"/>
    </source>
</evidence>
<dbReference type="InterPro" id="IPR047146">
    <property type="entry name" value="Cyt_P450_E_CYP52_fungi"/>
</dbReference>
<dbReference type="OMA" id="FWRGRAQ"/>
<dbReference type="GO" id="GO:0004497">
    <property type="term" value="F:monooxygenase activity"/>
    <property type="evidence" value="ECO:0007669"/>
    <property type="project" value="UniProtKB-KW"/>
</dbReference>
<evidence type="ECO:0000256" key="8">
    <source>
        <dbReference type="PIRSR" id="PIRSR602401-1"/>
    </source>
</evidence>
<evidence type="ECO:0000313" key="11">
    <source>
        <dbReference type="Proteomes" id="UP000054270"/>
    </source>
</evidence>
<evidence type="ECO:0000256" key="4">
    <source>
        <dbReference type="ARBA" id="ARBA00022723"/>
    </source>
</evidence>
<dbReference type="PANTHER" id="PTHR24287:SF1">
    <property type="entry name" value="P450, PUTATIVE (EUROFUNG)-RELATED"/>
    <property type="match status" value="1"/>
</dbReference>
<evidence type="ECO:0000256" key="3">
    <source>
        <dbReference type="ARBA" id="ARBA00022617"/>
    </source>
</evidence>
<keyword evidence="4 8" id="KW-0479">Metal-binding</keyword>
<dbReference type="InterPro" id="IPR002401">
    <property type="entry name" value="Cyt_P450_E_grp-I"/>
</dbReference>
<proteinExistence type="inferred from homology"/>
<dbReference type="InterPro" id="IPR017972">
    <property type="entry name" value="Cyt_P450_CS"/>
</dbReference>
<feature type="binding site" description="axial binding residue" evidence="8">
    <location>
        <position position="514"/>
    </location>
    <ligand>
        <name>heme</name>
        <dbReference type="ChEBI" id="CHEBI:30413"/>
    </ligand>
    <ligandPart>
        <name>Fe</name>
        <dbReference type="ChEBI" id="CHEBI:18248"/>
    </ligandPart>
</feature>
<dbReference type="AlphaFoldDB" id="A0A0D2P5Z2"/>
<gene>
    <name evidence="10" type="ORF">HYPSUDRAFT_207515</name>
</gene>
<evidence type="ECO:0000256" key="5">
    <source>
        <dbReference type="ARBA" id="ARBA00023002"/>
    </source>
</evidence>
<dbReference type="GO" id="GO:0005506">
    <property type="term" value="F:iron ion binding"/>
    <property type="evidence" value="ECO:0007669"/>
    <property type="project" value="InterPro"/>
</dbReference>
<organism evidence="10 11">
    <name type="scientific">Hypholoma sublateritium (strain FD-334 SS-4)</name>
    <dbReference type="NCBI Taxonomy" id="945553"/>
    <lineage>
        <taxon>Eukaryota</taxon>
        <taxon>Fungi</taxon>
        <taxon>Dikarya</taxon>
        <taxon>Basidiomycota</taxon>
        <taxon>Agaricomycotina</taxon>
        <taxon>Agaricomycetes</taxon>
        <taxon>Agaricomycetidae</taxon>
        <taxon>Agaricales</taxon>
        <taxon>Agaricineae</taxon>
        <taxon>Strophariaceae</taxon>
        <taxon>Hypholoma</taxon>
    </lineage>
</organism>
<dbReference type="PRINTS" id="PR00385">
    <property type="entry name" value="P450"/>
</dbReference>
<evidence type="ECO:0008006" key="12">
    <source>
        <dbReference type="Google" id="ProtNLM"/>
    </source>
</evidence>
<keyword evidence="7 9" id="KW-0503">Monooxygenase</keyword>
<dbReference type="PROSITE" id="PS00086">
    <property type="entry name" value="CYTOCHROME_P450"/>
    <property type="match status" value="1"/>
</dbReference>
<evidence type="ECO:0000313" key="10">
    <source>
        <dbReference type="EMBL" id="KJA15840.1"/>
    </source>
</evidence>
<evidence type="ECO:0000256" key="1">
    <source>
        <dbReference type="ARBA" id="ARBA00001971"/>
    </source>
</evidence>
<reference evidence="11" key="1">
    <citation type="submission" date="2014-04" db="EMBL/GenBank/DDBJ databases">
        <title>Evolutionary Origins and Diversification of the Mycorrhizal Mutualists.</title>
        <authorList>
            <consortium name="DOE Joint Genome Institute"/>
            <consortium name="Mycorrhizal Genomics Consortium"/>
            <person name="Kohler A."/>
            <person name="Kuo A."/>
            <person name="Nagy L.G."/>
            <person name="Floudas D."/>
            <person name="Copeland A."/>
            <person name="Barry K.W."/>
            <person name="Cichocki N."/>
            <person name="Veneault-Fourrey C."/>
            <person name="LaButti K."/>
            <person name="Lindquist E.A."/>
            <person name="Lipzen A."/>
            <person name="Lundell T."/>
            <person name="Morin E."/>
            <person name="Murat C."/>
            <person name="Riley R."/>
            <person name="Ohm R."/>
            <person name="Sun H."/>
            <person name="Tunlid A."/>
            <person name="Henrissat B."/>
            <person name="Grigoriev I.V."/>
            <person name="Hibbett D.S."/>
            <person name="Martin F."/>
        </authorList>
    </citation>
    <scope>NUCLEOTIDE SEQUENCE [LARGE SCALE GENOMIC DNA]</scope>
    <source>
        <strain evidence="11">FD-334 SS-4</strain>
    </source>
</reference>
<keyword evidence="6 8" id="KW-0408">Iron</keyword>
<keyword evidence="3 8" id="KW-0349">Heme</keyword>
<name>A0A0D2P5Z2_HYPSF</name>
<accession>A0A0D2P5Z2</accession>